<feature type="transmembrane region" description="Helical" evidence="6">
    <location>
        <begin position="483"/>
        <end position="503"/>
    </location>
</feature>
<evidence type="ECO:0000259" key="7">
    <source>
        <dbReference type="Pfam" id="PF03772"/>
    </source>
</evidence>
<dbReference type="RefSeq" id="WP_395437199.1">
    <property type="nucleotide sequence ID" value="NZ_JBAWKC010000001.1"/>
</dbReference>
<protein>
    <submittedName>
        <fullName evidence="9">ComEC/Rec2 family competence protein</fullName>
    </submittedName>
</protein>
<feature type="transmembrane region" description="Helical" evidence="6">
    <location>
        <begin position="31"/>
        <end position="50"/>
    </location>
</feature>
<dbReference type="InterPro" id="IPR004477">
    <property type="entry name" value="ComEC_N"/>
</dbReference>
<gene>
    <name evidence="9" type="ORF">V8G56_04155</name>
</gene>
<evidence type="ECO:0000256" key="1">
    <source>
        <dbReference type="ARBA" id="ARBA00004651"/>
    </source>
</evidence>
<evidence type="ECO:0000259" key="8">
    <source>
        <dbReference type="Pfam" id="PF13567"/>
    </source>
</evidence>
<evidence type="ECO:0000256" key="4">
    <source>
        <dbReference type="ARBA" id="ARBA00022989"/>
    </source>
</evidence>
<feature type="transmembrane region" description="Helical" evidence="6">
    <location>
        <begin position="335"/>
        <end position="354"/>
    </location>
</feature>
<evidence type="ECO:0000256" key="3">
    <source>
        <dbReference type="ARBA" id="ARBA00022692"/>
    </source>
</evidence>
<keyword evidence="2" id="KW-1003">Cell membrane</keyword>
<feature type="transmembrane region" description="Helical" evidence="6">
    <location>
        <begin position="57"/>
        <end position="76"/>
    </location>
</feature>
<feature type="transmembrane region" description="Helical" evidence="6">
    <location>
        <begin position="286"/>
        <end position="305"/>
    </location>
</feature>
<feature type="transmembrane region" description="Helical" evidence="6">
    <location>
        <begin position="510"/>
        <end position="529"/>
    </location>
</feature>
<feature type="transmembrane region" description="Helical" evidence="6">
    <location>
        <begin position="7"/>
        <end position="25"/>
    </location>
</feature>
<dbReference type="Pfam" id="PF13567">
    <property type="entry name" value="DUF4131"/>
    <property type="match status" value="1"/>
</dbReference>
<dbReference type="NCBIfam" id="TIGR00360">
    <property type="entry name" value="ComEC_N-term"/>
    <property type="match status" value="1"/>
</dbReference>
<feature type="transmembrane region" description="Helical" evidence="6">
    <location>
        <begin position="392"/>
        <end position="411"/>
    </location>
</feature>
<feature type="domain" description="ComEC/Rec2-related protein" evidence="7">
    <location>
        <begin position="235"/>
        <end position="498"/>
    </location>
</feature>
<dbReference type="PANTHER" id="PTHR30619">
    <property type="entry name" value="DNA INTERNALIZATION/COMPETENCE PROTEIN COMEC/REC2"/>
    <property type="match status" value="1"/>
</dbReference>
<organism evidence="9 10">
    <name type="scientific">Gaetbulibacter aquiaggeris</name>
    <dbReference type="NCBI Taxonomy" id="1735373"/>
    <lineage>
        <taxon>Bacteria</taxon>
        <taxon>Pseudomonadati</taxon>
        <taxon>Bacteroidota</taxon>
        <taxon>Flavobacteriia</taxon>
        <taxon>Flavobacteriales</taxon>
        <taxon>Flavobacteriaceae</taxon>
        <taxon>Gaetbulibacter</taxon>
    </lineage>
</organism>
<dbReference type="InterPro" id="IPR052159">
    <property type="entry name" value="Competence_DNA_uptake"/>
</dbReference>
<accession>A0ABW7MM72</accession>
<evidence type="ECO:0000313" key="9">
    <source>
        <dbReference type="EMBL" id="MFH6767920.1"/>
    </source>
</evidence>
<keyword evidence="10" id="KW-1185">Reference proteome</keyword>
<evidence type="ECO:0000256" key="5">
    <source>
        <dbReference type="ARBA" id="ARBA00023136"/>
    </source>
</evidence>
<keyword evidence="5 6" id="KW-0472">Membrane</keyword>
<dbReference type="Proteomes" id="UP001610104">
    <property type="component" value="Unassembled WGS sequence"/>
</dbReference>
<comment type="subcellular location">
    <subcellularLocation>
        <location evidence="1">Cell membrane</location>
        <topology evidence="1">Multi-pass membrane protein</topology>
    </subcellularLocation>
</comment>
<evidence type="ECO:0000256" key="6">
    <source>
        <dbReference type="SAM" id="Phobius"/>
    </source>
</evidence>
<dbReference type="InterPro" id="IPR025405">
    <property type="entry name" value="DUF4131"/>
</dbReference>
<dbReference type="PANTHER" id="PTHR30619:SF1">
    <property type="entry name" value="RECOMBINATION PROTEIN 2"/>
    <property type="match status" value="1"/>
</dbReference>
<comment type="caution">
    <text evidence="9">The sequence shown here is derived from an EMBL/GenBank/DDBJ whole genome shotgun (WGS) entry which is preliminary data.</text>
</comment>
<evidence type="ECO:0000313" key="10">
    <source>
        <dbReference type="Proteomes" id="UP001610104"/>
    </source>
</evidence>
<keyword evidence="4 6" id="KW-1133">Transmembrane helix</keyword>
<sequence>MKLLNFNIIKLSVCLIIGILFGYFYNTTTISLLYILGALLLLFTISYFVAKNQFIKTIWFGMIGYAIMICIGILNVNIHNPLNNSTHYSNVINEKNDSTKLFTLRIREVLKSSYYDDKYIVDLIKIDSLKVSGKSILNIKKDPLNNPLKVGDVFMTKTSLRDVNPPLNPGQFNYKNYLEKQYIYHQLFVTKDMLFNLKTSDQTVFGIANKIREHINFKLIKYSFKPDELAIINAILLGQRQNISEDVYTNYRNAGAIHILAISGLHIGIILIMLSSVFKPLERLRYGIYIKTILIVLILWSFAIIAGLSASVSRAVSMFSIVAVGMHLKRPTNIYNTLAISIFLLLLFKPLFLFDVGFQLSYLAVFGIVSLNPTLDNLWTPKYWLFKKLWQTLTVTLSAQIGILPISLFYFHQFPGLFFLTNLLIIPLLGIILGVGIIILFLAVLNILPMALAKLFGLLINYMNHIVGWVAEQEAFLITDISFSLLFVVVFYLFIISCFRFIINRNYQRFLLLLSIIVVAQIILIYTKIESPKNQFLIFHKNRYSLLGNSQSKKLTLSDNLDSINKQKDRTIKDYMVSNHIKNLEKDSLQSVYLLGNKKLLVIDSFGIYNVKTFKPDYVLLRNSPKINLNRLIVELNPKLIIADGSNYKSYIERWETTCEKTKIPFHQTNEKGALIIKY</sequence>
<evidence type="ECO:0000256" key="2">
    <source>
        <dbReference type="ARBA" id="ARBA00022475"/>
    </source>
</evidence>
<feature type="transmembrane region" description="Helical" evidence="6">
    <location>
        <begin position="255"/>
        <end position="274"/>
    </location>
</feature>
<feature type="domain" description="DUF4131" evidence="8">
    <location>
        <begin position="34"/>
        <end position="191"/>
    </location>
</feature>
<feature type="transmembrane region" description="Helical" evidence="6">
    <location>
        <begin position="417"/>
        <end position="445"/>
    </location>
</feature>
<dbReference type="Pfam" id="PF03772">
    <property type="entry name" value="Competence"/>
    <property type="match status" value="1"/>
</dbReference>
<reference evidence="9 10" key="1">
    <citation type="submission" date="2024-02" db="EMBL/GenBank/DDBJ databases">
        <title>A Gaetbulibacter species isolated from tidal flats and genomic insights of their niches.</title>
        <authorList>
            <person name="Ye Y."/>
        </authorList>
    </citation>
    <scope>NUCLEOTIDE SEQUENCE [LARGE SCALE GENOMIC DNA]</scope>
    <source>
        <strain evidence="9 10">KEM-8</strain>
    </source>
</reference>
<dbReference type="EMBL" id="JBAWKC010000001">
    <property type="protein sequence ID" value="MFH6767920.1"/>
    <property type="molecule type" value="Genomic_DNA"/>
</dbReference>
<name>A0ABW7MM72_9FLAO</name>
<proteinExistence type="predicted"/>
<keyword evidence="3 6" id="KW-0812">Transmembrane</keyword>